<evidence type="ECO:0000313" key="13">
    <source>
        <dbReference type="EMBL" id="OHA71365.1"/>
    </source>
</evidence>
<evidence type="ECO:0000256" key="11">
    <source>
        <dbReference type="ARBA" id="ARBA00023284"/>
    </source>
</evidence>
<sequence>MVGFFSKKAIPFSFVVALIATLGSLFYSEIAGYEPCKLCWFQRIFMYPQVILLGITLWKKNGILVIYNSISLSVIGAVIAGYHYLLQIGLVPELSCAAVGYSVACSQRFVMNFGYITIPMMAFTAFAMIITFLLIKKRAWLNRVLYNKKMKNEH</sequence>
<feature type="transmembrane region" description="Helical" evidence="12">
    <location>
        <begin position="65"/>
        <end position="85"/>
    </location>
</feature>
<proteinExistence type="inferred from homology"/>
<feature type="transmembrane region" description="Helical" evidence="12">
    <location>
        <begin position="9"/>
        <end position="28"/>
    </location>
</feature>
<feature type="transmembrane region" description="Helical" evidence="12">
    <location>
        <begin position="113"/>
        <end position="135"/>
    </location>
</feature>
<dbReference type="Proteomes" id="UP000177078">
    <property type="component" value="Unassembled WGS sequence"/>
</dbReference>
<dbReference type="AlphaFoldDB" id="A0A1G2REU2"/>
<gene>
    <name evidence="13" type="ORF">A3F15_02970</name>
</gene>
<dbReference type="InterPro" id="IPR003752">
    <property type="entry name" value="DiS_bond_form_DsbB/BdbC"/>
</dbReference>
<evidence type="ECO:0000256" key="5">
    <source>
        <dbReference type="ARBA" id="ARBA00022982"/>
    </source>
</evidence>
<comment type="caution">
    <text evidence="13">The sequence shown here is derived from an EMBL/GenBank/DDBJ whole genome shotgun (WGS) entry which is preliminary data.</text>
</comment>
<dbReference type="PANTHER" id="PTHR43469">
    <property type="entry name" value="DISULFIDE FORMATION PROTEIN-RELATED"/>
    <property type="match status" value="1"/>
</dbReference>
<evidence type="ECO:0000256" key="7">
    <source>
        <dbReference type="ARBA" id="ARBA00023002"/>
    </source>
</evidence>
<evidence type="ECO:0000256" key="4">
    <source>
        <dbReference type="ARBA" id="ARBA00022692"/>
    </source>
</evidence>
<keyword evidence="4 12" id="KW-0812">Transmembrane</keyword>
<comment type="similarity">
    <text evidence="2">Belongs to the DsbB family. BdbC subfamily.</text>
</comment>
<evidence type="ECO:0000256" key="1">
    <source>
        <dbReference type="ARBA" id="ARBA00004141"/>
    </source>
</evidence>
<keyword evidence="3" id="KW-0813">Transport</keyword>
<dbReference type="STRING" id="1802457.A3F15_02970"/>
<evidence type="ECO:0000256" key="10">
    <source>
        <dbReference type="ARBA" id="ARBA00023186"/>
    </source>
</evidence>
<dbReference type="PANTHER" id="PTHR43469:SF1">
    <property type="entry name" value="SPBETA PROPHAGE-DERIVED DISULFIDE BOND FORMATION PROTEIN B"/>
    <property type="match status" value="1"/>
</dbReference>
<dbReference type="SUPFAM" id="SSF158442">
    <property type="entry name" value="DsbB-like"/>
    <property type="match status" value="1"/>
</dbReference>
<dbReference type="InterPro" id="IPR023380">
    <property type="entry name" value="DsbB-like_sf"/>
</dbReference>
<dbReference type="GO" id="GO:0006457">
    <property type="term" value="P:protein folding"/>
    <property type="evidence" value="ECO:0007669"/>
    <property type="project" value="InterPro"/>
</dbReference>
<evidence type="ECO:0000256" key="6">
    <source>
        <dbReference type="ARBA" id="ARBA00022989"/>
    </source>
</evidence>
<comment type="subcellular location">
    <subcellularLocation>
        <location evidence="1">Membrane</location>
        <topology evidence="1">Multi-pass membrane protein</topology>
    </subcellularLocation>
</comment>
<keyword evidence="7" id="KW-0560">Oxidoreductase</keyword>
<reference evidence="13 14" key="1">
    <citation type="journal article" date="2016" name="Nat. Commun.">
        <title>Thousands of microbial genomes shed light on interconnected biogeochemical processes in an aquifer system.</title>
        <authorList>
            <person name="Anantharaman K."/>
            <person name="Brown C.T."/>
            <person name="Hug L.A."/>
            <person name="Sharon I."/>
            <person name="Castelle C.J."/>
            <person name="Probst A.J."/>
            <person name="Thomas B.C."/>
            <person name="Singh A."/>
            <person name="Wilkins M.J."/>
            <person name="Karaoz U."/>
            <person name="Brodie E.L."/>
            <person name="Williams K.H."/>
            <person name="Hubbard S.S."/>
            <person name="Banfield J.F."/>
        </authorList>
    </citation>
    <scope>NUCLEOTIDE SEQUENCE [LARGE SCALE GENOMIC DNA]</scope>
</reference>
<evidence type="ECO:0000313" key="14">
    <source>
        <dbReference type="Proteomes" id="UP000177078"/>
    </source>
</evidence>
<dbReference type="EMBL" id="MHUC01000003">
    <property type="protein sequence ID" value="OHA71365.1"/>
    <property type="molecule type" value="Genomic_DNA"/>
</dbReference>
<keyword evidence="11" id="KW-0676">Redox-active center</keyword>
<dbReference type="InterPro" id="IPR012187">
    <property type="entry name" value="Disulphide_bond_form_BdbC"/>
</dbReference>
<dbReference type="GO" id="GO:0015035">
    <property type="term" value="F:protein-disulfide reductase activity"/>
    <property type="evidence" value="ECO:0007669"/>
    <property type="project" value="InterPro"/>
</dbReference>
<dbReference type="GO" id="GO:0016020">
    <property type="term" value="C:membrane"/>
    <property type="evidence" value="ECO:0007669"/>
    <property type="project" value="UniProtKB-SubCell"/>
</dbReference>
<feature type="transmembrane region" description="Helical" evidence="12">
    <location>
        <begin position="40"/>
        <end position="58"/>
    </location>
</feature>
<dbReference type="PIRSF" id="PIRSF036659">
    <property type="entry name" value="BdbC"/>
    <property type="match status" value="1"/>
</dbReference>
<dbReference type="Gene3D" id="1.20.1550.10">
    <property type="entry name" value="DsbB-like"/>
    <property type="match status" value="1"/>
</dbReference>
<evidence type="ECO:0008006" key="15">
    <source>
        <dbReference type="Google" id="ProtNLM"/>
    </source>
</evidence>
<dbReference type="NCBIfam" id="NF002849">
    <property type="entry name" value="PRK03113.1"/>
    <property type="match status" value="1"/>
</dbReference>
<keyword evidence="8 12" id="KW-0472">Membrane</keyword>
<keyword evidence="9" id="KW-1015">Disulfide bond</keyword>
<keyword evidence="6 12" id="KW-1133">Transmembrane helix</keyword>
<name>A0A1G2REU2_9BACT</name>
<evidence type="ECO:0000256" key="8">
    <source>
        <dbReference type="ARBA" id="ARBA00023136"/>
    </source>
</evidence>
<keyword evidence="5" id="KW-0249">Electron transport</keyword>
<organism evidence="13 14">
    <name type="scientific">Candidatus Wildermuthbacteria bacterium RIFCSPHIGHO2_12_FULL_40_12</name>
    <dbReference type="NCBI Taxonomy" id="1802457"/>
    <lineage>
        <taxon>Bacteria</taxon>
        <taxon>Candidatus Wildermuthiibacteriota</taxon>
    </lineage>
</organism>
<evidence type="ECO:0000256" key="9">
    <source>
        <dbReference type="ARBA" id="ARBA00023157"/>
    </source>
</evidence>
<keyword evidence="10" id="KW-0143">Chaperone</keyword>
<dbReference type="Pfam" id="PF02600">
    <property type="entry name" value="DsbB"/>
    <property type="match status" value="1"/>
</dbReference>
<evidence type="ECO:0000256" key="3">
    <source>
        <dbReference type="ARBA" id="ARBA00022448"/>
    </source>
</evidence>
<evidence type="ECO:0000256" key="2">
    <source>
        <dbReference type="ARBA" id="ARBA00007602"/>
    </source>
</evidence>
<protein>
    <recommendedName>
        <fullName evidence="15">2-oxoglutarate dehydrogenase</fullName>
    </recommendedName>
</protein>
<accession>A0A1G2REU2</accession>
<evidence type="ECO:0000256" key="12">
    <source>
        <dbReference type="SAM" id="Phobius"/>
    </source>
</evidence>